<dbReference type="Proteomes" id="UP000288805">
    <property type="component" value="Unassembled WGS sequence"/>
</dbReference>
<evidence type="ECO:0000259" key="1">
    <source>
        <dbReference type="Pfam" id="PF06974"/>
    </source>
</evidence>
<dbReference type="EMBL" id="QGNW01000038">
    <property type="protein sequence ID" value="RVX09348.1"/>
    <property type="molecule type" value="Genomic_DNA"/>
</dbReference>
<comment type="caution">
    <text evidence="2">The sequence shown here is derived from an EMBL/GenBank/DDBJ whole genome shotgun (WGS) entry which is preliminary data.</text>
</comment>
<gene>
    <name evidence="2" type="ORF">CK203_015308</name>
</gene>
<name>A0A438JK61_VITVI</name>
<protein>
    <recommendedName>
        <fullName evidence="1">O-acyltransferase WSD1 C-terminal domain-containing protein</fullName>
    </recommendedName>
</protein>
<feature type="domain" description="O-acyltransferase WSD1 C-terminal" evidence="1">
    <location>
        <begin position="10"/>
        <end position="49"/>
    </location>
</feature>
<accession>A0A438JK61</accession>
<proteinExistence type="predicted"/>
<reference evidence="2 3" key="1">
    <citation type="journal article" date="2018" name="PLoS Genet.">
        <title>Population sequencing reveals clonal diversity and ancestral inbreeding in the grapevine cultivar Chardonnay.</title>
        <authorList>
            <person name="Roach M.J."/>
            <person name="Johnson D.L."/>
            <person name="Bohlmann J."/>
            <person name="van Vuuren H.J."/>
            <person name="Jones S.J."/>
            <person name="Pretorius I.S."/>
            <person name="Schmidt S.A."/>
            <person name="Borneman A.R."/>
        </authorList>
    </citation>
    <scope>NUCLEOTIDE SEQUENCE [LARGE SCALE GENOMIC DNA]</scope>
    <source>
        <strain evidence="3">cv. Chardonnay</strain>
        <tissue evidence="2">Leaf</tissue>
    </source>
</reference>
<evidence type="ECO:0000313" key="2">
    <source>
        <dbReference type="EMBL" id="RVX09348.1"/>
    </source>
</evidence>
<organism evidence="2 3">
    <name type="scientific">Vitis vinifera</name>
    <name type="common">Grape</name>
    <dbReference type="NCBI Taxonomy" id="29760"/>
    <lineage>
        <taxon>Eukaryota</taxon>
        <taxon>Viridiplantae</taxon>
        <taxon>Streptophyta</taxon>
        <taxon>Embryophyta</taxon>
        <taxon>Tracheophyta</taxon>
        <taxon>Spermatophyta</taxon>
        <taxon>Magnoliopsida</taxon>
        <taxon>eudicotyledons</taxon>
        <taxon>Gunneridae</taxon>
        <taxon>Pentapetalae</taxon>
        <taxon>rosids</taxon>
        <taxon>Vitales</taxon>
        <taxon>Vitaceae</taxon>
        <taxon>Viteae</taxon>
        <taxon>Vitis</taxon>
    </lineage>
</organism>
<sequence length="63" mass="6686">MKHGASGVAGSMTISILSYMGKVRITVGTEKGFIDPRKFNACIEDAFQRVFEAAVGTPPPPMA</sequence>
<dbReference type="Pfam" id="PF06974">
    <property type="entry name" value="WS_DGAT_C"/>
    <property type="match status" value="1"/>
</dbReference>
<dbReference type="AlphaFoldDB" id="A0A438JK61"/>
<dbReference type="InterPro" id="IPR009721">
    <property type="entry name" value="O-acyltransferase_WSD1_C"/>
</dbReference>
<evidence type="ECO:0000313" key="3">
    <source>
        <dbReference type="Proteomes" id="UP000288805"/>
    </source>
</evidence>